<organism evidence="2 3">
    <name type="scientific">Trametes pubescens</name>
    <name type="common">White-rot fungus</name>
    <dbReference type="NCBI Taxonomy" id="154538"/>
    <lineage>
        <taxon>Eukaryota</taxon>
        <taxon>Fungi</taxon>
        <taxon>Dikarya</taxon>
        <taxon>Basidiomycota</taxon>
        <taxon>Agaricomycotina</taxon>
        <taxon>Agaricomycetes</taxon>
        <taxon>Polyporales</taxon>
        <taxon>Polyporaceae</taxon>
        <taxon>Trametes</taxon>
    </lineage>
</organism>
<dbReference type="PANTHER" id="PTHR21310:SF15">
    <property type="entry name" value="AMINOGLYCOSIDE PHOSPHOTRANSFERASE DOMAIN-CONTAINING PROTEIN"/>
    <property type="match status" value="1"/>
</dbReference>
<dbReference type="SUPFAM" id="SSF56112">
    <property type="entry name" value="Protein kinase-like (PK-like)"/>
    <property type="match status" value="1"/>
</dbReference>
<dbReference type="Proteomes" id="UP000184267">
    <property type="component" value="Unassembled WGS sequence"/>
</dbReference>
<feature type="domain" description="Aminoglycoside phosphotransferase" evidence="1">
    <location>
        <begin position="56"/>
        <end position="253"/>
    </location>
</feature>
<dbReference type="InterPro" id="IPR051678">
    <property type="entry name" value="AGP_Transferase"/>
</dbReference>
<sequence length="307" mass="34281">MNSVDRSDIPCARFPDIHSVKAAIQRGRLLAKTYRVLVIEVDDVVVKYGRRVSKSEALAMQLMRDATTVPLPRAYAYFSEPATEKRDRCGYLVMEKVPGIPLVDALPRLDEAACDKIASQLRVYLSSLRSISSAGKWGIVGKNGVFHGGLFRYLHRPLTEDRRLHGNPCVATCTGDVFEYFAKASDNASGVRDAEIKHLSSNVDYSRPAVFSHGDLVPENIMIDEASVSITSIIDWERAGWYPYFWDESIASMRLSAYQSARATSQRWERIYGLAIRNEADGPAVNAFCAVQFRAFMQGLEQGVDTE</sequence>
<dbReference type="CDD" id="cd05120">
    <property type="entry name" value="APH_ChoK_like"/>
    <property type="match status" value="1"/>
</dbReference>
<dbReference type="Gene3D" id="3.90.1200.10">
    <property type="match status" value="1"/>
</dbReference>
<dbReference type="AlphaFoldDB" id="A0A1M2VK84"/>
<comment type="caution">
    <text evidence="2">The sequence shown here is derived from an EMBL/GenBank/DDBJ whole genome shotgun (WGS) entry which is preliminary data.</text>
</comment>
<dbReference type="InterPro" id="IPR002575">
    <property type="entry name" value="Aminoglycoside_PTrfase"/>
</dbReference>
<evidence type="ECO:0000313" key="3">
    <source>
        <dbReference type="Proteomes" id="UP000184267"/>
    </source>
</evidence>
<gene>
    <name evidence="2" type="ORF">TRAPUB_1163</name>
</gene>
<dbReference type="PANTHER" id="PTHR21310">
    <property type="entry name" value="AMINOGLYCOSIDE PHOSPHOTRANSFERASE-RELATED-RELATED"/>
    <property type="match status" value="1"/>
</dbReference>
<dbReference type="OMA" id="WINCWTS"/>
<accession>A0A1M2VK84</accession>
<evidence type="ECO:0000259" key="1">
    <source>
        <dbReference type="Pfam" id="PF01636"/>
    </source>
</evidence>
<dbReference type="EMBL" id="MNAD01001097">
    <property type="protein sequence ID" value="OJT07952.1"/>
    <property type="molecule type" value="Genomic_DNA"/>
</dbReference>
<dbReference type="InterPro" id="IPR011009">
    <property type="entry name" value="Kinase-like_dom_sf"/>
</dbReference>
<dbReference type="OrthoDB" id="5598852at2759"/>
<dbReference type="Pfam" id="PF01636">
    <property type="entry name" value="APH"/>
    <property type="match status" value="1"/>
</dbReference>
<proteinExistence type="predicted"/>
<name>A0A1M2VK84_TRAPU</name>
<evidence type="ECO:0000313" key="2">
    <source>
        <dbReference type="EMBL" id="OJT07952.1"/>
    </source>
</evidence>
<reference evidence="2 3" key="1">
    <citation type="submission" date="2016-10" db="EMBL/GenBank/DDBJ databases">
        <title>Genome sequence of the basidiomycete white-rot fungus Trametes pubescens.</title>
        <authorList>
            <person name="Makela M.R."/>
            <person name="Granchi Z."/>
            <person name="Peng M."/>
            <person name="De Vries R.P."/>
            <person name="Grigoriev I."/>
            <person name="Riley R."/>
            <person name="Hilden K."/>
        </authorList>
    </citation>
    <scope>NUCLEOTIDE SEQUENCE [LARGE SCALE GENOMIC DNA]</scope>
    <source>
        <strain evidence="2 3">FBCC735</strain>
    </source>
</reference>
<keyword evidence="3" id="KW-1185">Reference proteome</keyword>
<protein>
    <recommendedName>
        <fullName evidence="1">Aminoglycoside phosphotransferase domain-containing protein</fullName>
    </recommendedName>
</protein>